<dbReference type="Pfam" id="PF02518">
    <property type="entry name" value="HATPase_c"/>
    <property type="match status" value="1"/>
</dbReference>
<dbReference type="Pfam" id="PF00072">
    <property type="entry name" value="Response_reg"/>
    <property type="match status" value="1"/>
</dbReference>
<evidence type="ECO:0000256" key="4">
    <source>
        <dbReference type="ARBA" id="ARBA00022777"/>
    </source>
</evidence>
<dbReference type="EMBL" id="CP001687">
    <property type="protein sequence ID" value="ACV11686.1"/>
    <property type="molecule type" value="Genomic_DNA"/>
</dbReference>
<dbReference type="AlphaFoldDB" id="C7NP99"/>
<dbReference type="SUPFAM" id="SSF47384">
    <property type="entry name" value="Homodimeric domain of signal transducing histidine kinase"/>
    <property type="match status" value="1"/>
</dbReference>
<dbReference type="SMART" id="SM00448">
    <property type="entry name" value="REC"/>
    <property type="match status" value="1"/>
</dbReference>
<dbReference type="Gene3D" id="3.40.50.2300">
    <property type="match status" value="1"/>
</dbReference>
<protein>
    <recommendedName>
        <fullName evidence="2">histidine kinase</fullName>
        <ecNumber evidence="2">2.7.13.3</ecNumber>
    </recommendedName>
</protein>
<keyword evidence="3" id="KW-0808">Transferase</keyword>
<dbReference type="Gene3D" id="3.30.565.10">
    <property type="entry name" value="Histidine kinase-like ATPase, C-terminal domain"/>
    <property type="match status" value="1"/>
</dbReference>
<dbReference type="eggNOG" id="arCOG02333">
    <property type="taxonomic scope" value="Archaea"/>
</dbReference>
<feature type="domain" description="PAC" evidence="10">
    <location>
        <begin position="208"/>
        <end position="263"/>
    </location>
</feature>
<dbReference type="Gene3D" id="3.30.450.20">
    <property type="entry name" value="PAS domain"/>
    <property type="match status" value="1"/>
</dbReference>
<dbReference type="Gene3D" id="1.10.287.130">
    <property type="match status" value="1"/>
</dbReference>
<dbReference type="InterPro" id="IPR013656">
    <property type="entry name" value="PAS_4"/>
</dbReference>
<dbReference type="InterPro" id="IPR036097">
    <property type="entry name" value="HisK_dim/P_sf"/>
</dbReference>
<dbReference type="Pfam" id="PF08448">
    <property type="entry name" value="PAS_4"/>
    <property type="match status" value="1"/>
</dbReference>
<dbReference type="GeneID" id="8383790"/>
<dbReference type="CDD" id="cd00082">
    <property type="entry name" value="HisKA"/>
    <property type="match status" value="1"/>
</dbReference>
<evidence type="ECO:0000256" key="1">
    <source>
        <dbReference type="ARBA" id="ARBA00000085"/>
    </source>
</evidence>
<dbReference type="InterPro" id="IPR003594">
    <property type="entry name" value="HATPase_dom"/>
</dbReference>
<dbReference type="PROSITE" id="PS50113">
    <property type="entry name" value="PAC"/>
    <property type="match status" value="1"/>
</dbReference>
<evidence type="ECO:0000259" key="10">
    <source>
        <dbReference type="PROSITE" id="PS50113"/>
    </source>
</evidence>
<keyword evidence="12" id="KW-1185">Reference proteome</keyword>
<evidence type="ECO:0000259" key="9">
    <source>
        <dbReference type="PROSITE" id="PS50110"/>
    </source>
</evidence>
<feature type="coiled-coil region" evidence="7">
    <location>
        <begin position="247"/>
        <end position="274"/>
    </location>
</feature>
<dbReference type="SMART" id="SM00387">
    <property type="entry name" value="HATPase_c"/>
    <property type="match status" value="1"/>
</dbReference>
<dbReference type="SMART" id="SM00388">
    <property type="entry name" value="HisKA"/>
    <property type="match status" value="1"/>
</dbReference>
<dbReference type="EC" id="2.7.13.3" evidence="2"/>
<name>C7NP99_HALUD</name>
<dbReference type="CDD" id="cd00075">
    <property type="entry name" value="HATPase"/>
    <property type="match status" value="1"/>
</dbReference>
<dbReference type="eggNOG" id="arCOG02383">
    <property type="taxonomic scope" value="Archaea"/>
</dbReference>
<dbReference type="InterPro" id="IPR036890">
    <property type="entry name" value="HATPase_C_sf"/>
</dbReference>
<feature type="domain" description="Response regulatory" evidence="9">
    <location>
        <begin position="10"/>
        <end position="126"/>
    </location>
</feature>
<dbReference type="InterPro" id="IPR005467">
    <property type="entry name" value="His_kinase_dom"/>
</dbReference>
<dbReference type="SUPFAM" id="SSF55874">
    <property type="entry name" value="ATPase domain of HSP90 chaperone/DNA topoisomerase II/histidine kinase"/>
    <property type="match status" value="1"/>
</dbReference>
<dbReference type="PROSITE" id="PS50109">
    <property type="entry name" value="HIS_KIN"/>
    <property type="match status" value="1"/>
</dbReference>
<dbReference type="OrthoDB" id="8127at2157"/>
<evidence type="ECO:0000256" key="6">
    <source>
        <dbReference type="PROSITE-ProRule" id="PRU00169"/>
    </source>
</evidence>
<dbReference type="RefSeq" id="WP_015789260.1">
    <property type="nucleotide sequence ID" value="NC_013158.1"/>
</dbReference>
<evidence type="ECO:0000259" key="8">
    <source>
        <dbReference type="PROSITE" id="PS50109"/>
    </source>
</evidence>
<feature type="domain" description="Histidine kinase" evidence="8">
    <location>
        <begin position="274"/>
        <end position="463"/>
    </location>
</feature>
<dbReference type="InterPro" id="IPR035965">
    <property type="entry name" value="PAS-like_dom_sf"/>
</dbReference>
<keyword evidence="7" id="KW-0175">Coiled coil</keyword>
<dbReference type="Proteomes" id="UP000002071">
    <property type="component" value="Chromosome"/>
</dbReference>
<dbReference type="SUPFAM" id="SSF55785">
    <property type="entry name" value="PYP-like sensor domain (PAS domain)"/>
    <property type="match status" value="1"/>
</dbReference>
<proteinExistence type="predicted"/>
<dbReference type="PANTHER" id="PTHR43711">
    <property type="entry name" value="TWO-COMPONENT HISTIDINE KINASE"/>
    <property type="match status" value="1"/>
</dbReference>
<dbReference type="KEGG" id="hut:Huta_1511"/>
<dbReference type="PANTHER" id="PTHR43711:SF1">
    <property type="entry name" value="HISTIDINE KINASE 1"/>
    <property type="match status" value="1"/>
</dbReference>
<sequence length="468" mass="51566">MSDQGDRAIHVLYVQADTEVAEETKTALERESDRITVLPVPTPQAGLVQLDSGRFDCVLSDHHLSGMDGTELLTLVRERHGDVPFVLYTDAGSESVASEAIAAGVDDYVIRQPEQYDRLADRIEEAVRNAETDSQQPADLLEDKANLLDQLFEQLPVSLYVKDTDGRHLYMSDYDVAPGAVLGKTDREIYGDDEFAQEAARDDCRVIETGEPIINKEEYNEDNGEWTLTSKVPWYGEDGEINGLIGVTRFITEKKEYEREIERKNERLEKFASVISHDLRNPLTVAAGNVDLLRQESDDSRLERIGAALDRMDALIADILELARQGQSAIDPQPVSLAALAREAWETVETSDVELDIAGDLRFHGDHQRVLELLENLMLNACEHADPETITVGPLADATGFYVADDGSGIPEDMCGDIFRLGFTTGENGTGFGLAIVSEIAEGHDWTVTATESESGGARFEITGVESC</sequence>
<dbReference type="InterPro" id="IPR011006">
    <property type="entry name" value="CheY-like_superfamily"/>
</dbReference>
<dbReference type="InterPro" id="IPR050736">
    <property type="entry name" value="Sensor_HK_Regulatory"/>
</dbReference>
<evidence type="ECO:0000256" key="2">
    <source>
        <dbReference type="ARBA" id="ARBA00012438"/>
    </source>
</evidence>
<evidence type="ECO:0000313" key="12">
    <source>
        <dbReference type="Proteomes" id="UP000002071"/>
    </source>
</evidence>
<evidence type="ECO:0000313" key="11">
    <source>
        <dbReference type="EMBL" id="ACV11686.1"/>
    </source>
</evidence>
<accession>C7NP99</accession>
<comment type="catalytic activity">
    <reaction evidence="1">
        <text>ATP + protein L-histidine = ADP + protein N-phospho-L-histidine.</text>
        <dbReference type="EC" id="2.7.13.3"/>
    </reaction>
</comment>
<feature type="modified residue" description="4-aspartylphosphate" evidence="6">
    <location>
        <position position="61"/>
    </location>
</feature>
<dbReference type="CDD" id="cd00156">
    <property type="entry name" value="REC"/>
    <property type="match status" value="1"/>
</dbReference>
<dbReference type="PROSITE" id="PS50110">
    <property type="entry name" value="RESPONSE_REGULATORY"/>
    <property type="match status" value="1"/>
</dbReference>
<dbReference type="InterPro" id="IPR003661">
    <property type="entry name" value="HisK_dim/P_dom"/>
</dbReference>
<keyword evidence="5" id="KW-0902">Two-component regulatory system</keyword>
<reference evidence="11 12" key="1">
    <citation type="journal article" date="2009" name="Stand. Genomic Sci.">
        <title>Complete genome sequence of Halorhabdus utahensis type strain (AX-2).</title>
        <authorList>
            <person name="Anderson I."/>
            <person name="Tindall B.J."/>
            <person name="Pomrenke H."/>
            <person name="Goker M."/>
            <person name="Lapidus A."/>
            <person name="Nolan M."/>
            <person name="Copeland A."/>
            <person name="Glavina Del Rio T."/>
            <person name="Chen F."/>
            <person name="Tice H."/>
            <person name="Cheng J.F."/>
            <person name="Lucas S."/>
            <person name="Chertkov O."/>
            <person name="Bruce D."/>
            <person name="Brettin T."/>
            <person name="Detter J.C."/>
            <person name="Han C."/>
            <person name="Goodwin L."/>
            <person name="Land M."/>
            <person name="Hauser L."/>
            <person name="Chang Y.J."/>
            <person name="Jeffries C.D."/>
            <person name="Pitluck S."/>
            <person name="Pati A."/>
            <person name="Mavromatis K."/>
            <person name="Ivanova N."/>
            <person name="Ovchinnikova G."/>
            <person name="Chen A."/>
            <person name="Palaniappan K."/>
            <person name="Chain P."/>
            <person name="Rohde M."/>
            <person name="Bristow J."/>
            <person name="Eisen J.A."/>
            <person name="Markowitz V."/>
            <person name="Hugenholtz P."/>
            <person name="Kyrpides N.C."/>
            <person name="Klenk H.P."/>
        </authorList>
    </citation>
    <scope>NUCLEOTIDE SEQUENCE [LARGE SCALE GENOMIC DNA]</scope>
    <source>
        <strain evidence="12">DSM 12940 / JCM 11049 / AX-2</strain>
    </source>
</reference>
<keyword evidence="4 11" id="KW-0418">Kinase</keyword>
<dbReference type="InterPro" id="IPR000700">
    <property type="entry name" value="PAS-assoc_C"/>
</dbReference>
<gene>
    <name evidence="11" type="ordered locus">Huta_1511</name>
</gene>
<dbReference type="GO" id="GO:0000155">
    <property type="term" value="F:phosphorelay sensor kinase activity"/>
    <property type="evidence" value="ECO:0007669"/>
    <property type="project" value="InterPro"/>
</dbReference>
<dbReference type="HOGENOM" id="CLU_000445_114_58_2"/>
<dbReference type="STRING" id="519442.Huta_1511"/>
<organism evidence="11 12">
    <name type="scientific">Halorhabdus utahensis (strain DSM 12940 / JCM 11049 / AX-2)</name>
    <dbReference type="NCBI Taxonomy" id="519442"/>
    <lineage>
        <taxon>Archaea</taxon>
        <taxon>Methanobacteriati</taxon>
        <taxon>Methanobacteriota</taxon>
        <taxon>Stenosarchaea group</taxon>
        <taxon>Halobacteria</taxon>
        <taxon>Halobacteriales</taxon>
        <taxon>Haloarculaceae</taxon>
        <taxon>Halorhabdus</taxon>
    </lineage>
</organism>
<dbReference type="SUPFAM" id="SSF52172">
    <property type="entry name" value="CheY-like"/>
    <property type="match status" value="1"/>
</dbReference>
<dbReference type="InterPro" id="IPR001789">
    <property type="entry name" value="Sig_transdc_resp-reg_receiver"/>
</dbReference>
<evidence type="ECO:0000256" key="5">
    <source>
        <dbReference type="ARBA" id="ARBA00023012"/>
    </source>
</evidence>
<evidence type="ECO:0000256" key="3">
    <source>
        <dbReference type="ARBA" id="ARBA00022679"/>
    </source>
</evidence>
<evidence type="ECO:0000256" key="7">
    <source>
        <dbReference type="SAM" id="Coils"/>
    </source>
</evidence>
<keyword evidence="6" id="KW-0597">Phosphoprotein</keyword>
<dbReference type="CDD" id="cd18773">
    <property type="entry name" value="PDC1_HK_sensor"/>
    <property type="match status" value="1"/>
</dbReference>
<dbReference type="Pfam" id="PF00512">
    <property type="entry name" value="HisKA"/>
    <property type="match status" value="1"/>
</dbReference>